<protein>
    <submittedName>
        <fullName evidence="2">Uncharacterized protein</fullName>
    </submittedName>
</protein>
<evidence type="ECO:0000256" key="1">
    <source>
        <dbReference type="SAM" id="Phobius"/>
    </source>
</evidence>
<feature type="transmembrane region" description="Helical" evidence="1">
    <location>
        <begin position="9"/>
        <end position="27"/>
    </location>
</feature>
<keyword evidence="1" id="KW-0472">Membrane</keyword>
<dbReference type="AlphaFoldDB" id="A0AAN9QMC8"/>
<keyword evidence="1" id="KW-1133">Transmembrane helix</keyword>
<dbReference type="EMBL" id="JAYMYQ010000004">
    <property type="protein sequence ID" value="KAK7340787.1"/>
    <property type="molecule type" value="Genomic_DNA"/>
</dbReference>
<accession>A0AAN9QMC8</accession>
<feature type="transmembrane region" description="Helical" evidence="1">
    <location>
        <begin position="39"/>
        <end position="65"/>
    </location>
</feature>
<comment type="caution">
    <text evidence="2">The sequence shown here is derived from an EMBL/GenBank/DDBJ whole genome shotgun (WGS) entry which is preliminary data.</text>
</comment>
<keyword evidence="3" id="KW-1185">Reference proteome</keyword>
<reference evidence="2 3" key="1">
    <citation type="submission" date="2024-01" db="EMBL/GenBank/DDBJ databases">
        <title>The genomes of 5 underutilized Papilionoideae crops provide insights into root nodulation and disease resistanc.</title>
        <authorList>
            <person name="Jiang F."/>
        </authorList>
    </citation>
    <scope>NUCLEOTIDE SEQUENCE [LARGE SCALE GENOMIC DNA]</scope>
    <source>
        <strain evidence="2">LVBAO_FW01</strain>
        <tissue evidence="2">Leaves</tissue>
    </source>
</reference>
<sequence>MMCNQRKYVCHHWACKPLFLFIAAYTFKTNSKIGASLDLFHWECTAILGLGPILVHFLLSTYLGLGPLL</sequence>
<evidence type="ECO:0000313" key="2">
    <source>
        <dbReference type="EMBL" id="KAK7340787.1"/>
    </source>
</evidence>
<name>A0AAN9QMC8_CANGL</name>
<gene>
    <name evidence="2" type="ORF">VNO77_21500</name>
</gene>
<proteinExistence type="predicted"/>
<keyword evidence="1" id="KW-0812">Transmembrane</keyword>
<evidence type="ECO:0000313" key="3">
    <source>
        <dbReference type="Proteomes" id="UP001367508"/>
    </source>
</evidence>
<organism evidence="2 3">
    <name type="scientific">Canavalia gladiata</name>
    <name type="common">Sword bean</name>
    <name type="synonym">Dolichos gladiatus</name>
    <dbReference type="NCBI Taxonomy" id="3824"/>
    <lineage>
        <taxon>Eukaryota</taxon>
        <taxon>Viridiplantae</taxon>
        <taxon>Streptophyta</taxon>
        <taxon>Embryophyta</taxon>
        <taxon>Tracheophyta</taxon>
        <taxon>Spermatophyta</taxon>
        <taxon>Magnoliopsida</taxon>
        <taxon>eudicotyledons</taxon>
        <taxon>Gunneridae</taxon>
        <taxon>Pentapetalae</taxon>
        <taxon>rosids</taxon>
        <taxon>fabids</taxon>
        <taxon>Fabales</taxon>
        <taxon>Fabaceae</taxon>
        <taxon>Papilionoideae</taxon>
        <taxon>50 kb inversion clade</taxon>
        <taxon>NPAAA clade</taxon>
        <taxon>indigoferoid/millettioid clade</taxon>
        <taxon>Phaseoleae</taxon>
        <taxon>Canavalia</taxon>
    </lineage>
</organism>
<dbReference type="Proteomes" id="UP001367508">
    <property type="component" value="Unassembled WGS sequence"/>
</dbReference>